<proteinExistence type="predicted"/>
<dbReference type="Proteomes" id="UP001151760">
    <property type="component" value="Unassembled WGS sequence"/>
</dbReference>
<accession>A0ABQ5GNZ1</accession>
<sequence length="393" mass="45489">MEDITQGKESLYQIIRANGSDTVYMSFGAMLKDFTRDDLIELYRLVMQKYGTNRPEDAYDRVLWMISGYVFDPPLNEDFHLRAYHNSKKKIYQKYPLSKDAYQVMLKMKLLDGKLNEVCYKLLKMIEKQAGVRKRNSSNDDKISEDLLKEGNKINTDDLLKKIKIKLLIYKVEKALYGLHQAHRAWYKTLSNYLLENGFRRGIIDKTSFIKKIKNDILLVQVYVDDIIFGSTKESLSTEFEQLMRKRFQMSSMGELTFFLGLHVEQRKDVIFLSPDKYVYDILKKFGFSSVKTTSTPMETHRSLSTNAAEADVDVHLYRSMISIQPKASHMQAMKRIFRYLKGQPTLGLWYPKDSPLDLISFSDSDYAGANIDRKSTTGGCQFLGSLAPKSIT</sequence>
<reference evidence="2" key="2">
    <citation type="submission" date="2022-01" db="EMBL/GenBank/DDBJ databases">
        <authorList>
            <person name="Yamashiro T."/>
            <person name="Shiraishi A."/>
            <person name="Satake H."/>
            <person name="Nakayama K."/>
        </authorList>
    </citation>
    <scope>NUCLEOTIDE SEQUENCE</scope>
</reference>
<dbReference type="PANTHER" id="PTHR11439:SF509">
    <property type="entry name" value="RNA-DIRECTED DNA POLYMERASE"/>
    <property type="match status" value="1"/>
</dbReference>
<keyword evidence="3" id="KW-1185">Reference proteome</keyword>
<reference evidence="2" key="1">
    <citation type="journal article" date="2022" name="Int. J. Mol. Sci.">
        <title>Draft Genome of Tanacetum Coccineum: Genomic Comparison of Closely Related Tanacetum-Family Plants.</title>
        <authorList>
            <person name="Yamashiro T."/>
            <person name="Shiraishi A."/>
            <person name="Nakayama K."/>
            <person name="Satake H."/>
        </authorList>
    </citation>
    <scope>NUCLEOTIDE SEQUENCE</scope>
</reference>
<name>A0ABQ5GNZ1_9ASTR</name>
<comment type="caution">
    <text evidence="2">The sequence shown here is derived from an EMBL/GenBank/DDBJ whole genome shotgun (WGS) entry which is preliminary data.</text>
</comment>
<dbReference type="SUPFAM" id="SSF56672">
    <property type="entry name" value="DNA/RNA polymerases"/>
    <property type="match status" value="1"/>
</dbReference>
<feature type="domain" description="Reverse transcriptase Ty1/copia-type" evidence="1">
    <location>
        <begin position="169"/>
        <end position="299"/>
    </location>
</feature>
<evidence type="ECO:0000313" key="2">
    <source>
        <dbReference type="EMBL" id="GJT76677.1"/>
    </source>
</evidence>
<gene>
    <name evidence="2" type="ORF">Tco_1043402</name>
</gene>
<dbReference type="InterPro" id="IPR043502">
    <property type="entry name" value="DNA/RNA_pol_sf"/>
</dbReference>
<evidence type="ECO:0000313" key="3">
    <source>
        <dbReference type="Proteomes" id="UP001151760"/>
    </source>
</evidence>
<dbReference type="InterPro" id="IPR013103">
    <property type="entry name" value="RVT_2"/>
</dbReference>
<organism evidence="2 3">
    <name type="scientific">Tanacetum coccineum</name>
    <dbReference type="NCBI Taxonomy" id="301880"/>
    <lineage>
        <taxon>Eukaryota</taxon>
        <taxon>Viridiplantae</taxon>
        <taxon>Streptophyta</taxon>
        <taxon>Embryophyta</taxon>
        <taxon>Tracheophyta</taxon>
        <taxon>Spermatophyta</taxon>
        <taxon>Magnoliopsida</taxon>
        <taxon>eudicotyledons</taxon>
        <taxon>Gunneridae</taxon>
        <taxon>Pentapetalae</taxon>
        <taxon>asterids</taxon>
        <taxon>campanulids</taxon>
        <taxon>Asterales</taxon>
        <taxon>Asteraceae</taxon>
        <taxon>Asteroideae</taxon>
        <taxon>Anthemideae</taxon>
        <taxon>Anthemidinae</taxon>
        <taxon>Tanacetum</taxon>
    </lineage>
</organism>
<evidence type="ECO:0000259" key="1">
    <source>
        <dbReference type="Pfam" id="PF07727"/>
    </source>
</evidence>
<dbReference type="Pfam" id="PF07727">
    <property type="entry name" value="RVT_2"/>
    <property type="match status" value="1"/>
</dbReference>
<dbReference type="PANTHER" id="PTHR11439">
    <property type="entry name" value="GAG-POL-RELATED RETROTRANSPOSON"/>
    <property type="match status" value="1"/>
</dbReference>
<dbReference type="EMBL" id="BQNB010018645">
    <property type="protein sequence ID" value="GJT76677.1"/>
    <property type="molecule type" value="Genomic_DNA"/>
</dbReference>
<protein>
    <submittedName>
        <fullName evidence="2">Ribonuclease H-like domain-containing protein</fullName>
    </submittedName>
</protein>